<gene>
    <name evidence="1" type="ORF">FHS49_001044</name>
</gene>
<comment type="caution">
    <text evidence="1">The sequence shown here is derived from an EMBL/GenBank/DDBJ whole genome shotgun (WGS) entry which is preliminary data.</text>
</comment>
<dbReference type="AlphaFoldDB" id="A0A7W9AGH7"/>
<dbReference type="GO" id="GO:0003677">
    <property type="term" value="F:DNA binding"/>
    <property type="evidence" value="ECO:0007669"/>
    <property type="project" value="UniProtKB-KW"/>
</dbReference>
<sequence length="34" mass="3863">MYFDEVARRGAIRRASDHLDIGAPLFKRTTKALS</sequence>
<dbReference type="EMBL" id="JACIJC010000002">
    <property type="protein sequence ID" value="MBB5685036.1"/>
    <property type="molecule type" value="Genomic_DNA"/>
</dbReference>
<evidence type="ECO:0000313" key="2">
    <source>
        <dbReference type="Proteomes" id="UP000549617"/>
    </source>
</evidence>
<name>A0A7W9AGH7_9SPHN</name>
<proteinExistence type="predicted"/>
<keyword evidence="1" id="KW-0238">DNA-binding</keyword>
<reference evidence="1 2" key="1">
    <citation type="submission" date="2020-08" db="EMBL/GenBank/DDBJ databases">
        <title>Genomic Encyclopedia of Type Strains, Phase IV (KMG-IV): sequencing the most valuable type-strain genomes for metagenomic binning, comparative biology and taxonomic classification.</title>
        <authorList>
            <person name="Goeker M."/>
        </authorList>
    </citation>
    <scope>NUCLEOTIDE SEQUENCE [LARGE SCALE GENOMIC DNA]</scope>
    <source>
        <strain evidence="1 2">DSM 25079</strain>
    </source>
</reference>
<organism evidence="1 2">
    <name type="scientific">Sphingobium boeckii</name>
    <dbReference type="NCBI Taxonomy" id="1082345"/>
    <lineage>
        <taxon>Bacteria</taxon>
        <taxon>Pseudomonadati</taxon>
        <taxon>Pseudomonadota</taxon>
        <taxon>Alphaproteobacteria</taxon>
        <taxon>Sphingomonadales</taxon>
        <taxon>Sphingomonadaceae</taxon>
        <taxon>Sphingobium</taxon>
    </lineage>
</organism>
<protein>
    <submittedName>
        <fullName evidence="1">DNA-binding transcriptional LysR family regulator</fullName>
    </submittedName>
</protein>
<keyword evidence="2" id="KW-1185">Reference proteome</keyword>
<accession>A0A7W9AGH7</accession>
<evidence type="ECO:0000313" key="1">
    <source>
        <dbReference type="EMBL" id="MBB5685036.1"/>
    </source>
</evidence>
<dbReference type="Proteomes" id="UP000549617">
    <property type="component" value="Unassembled WGS sequence"/>
</dbReference>